<evidence type="ECO:0000313" key="2">
    <source>
        <dbReference type="Proteomes" id="UP001283361"/>
    </source>
</evidence>
<dbReference type="Proteomes" id="UP001283361">
    <property type="component" value="Unassembled WGS sequence"/>
</dbReference>
<keyword evidence="2" id="KW-1185">Reference proteome</keyword>
<evidence type="ECO:0000313" key="1">
    <source>
        <dbReference type="EMBL" id="KAK3793528.1"/>
    </source>
</evidence>
<name>A0AAE1E5G1_9GAST</name>
<gene>
    <name evidence="1" type="ORF">RRG08_023846</name>
</gene>
<dbReference type="EMBL" id="JAWDGP010001217">
    <property type="protein sequence ID" value="KAK3793528.1"/>
    <property type="molecule type" value="Genomic_DNA"/>
</dbReference>
<accession>A0AAE1E5G1</accession>
<proteinExistence type="predicted"/>
<protein>
    <submittedName>
        <fullName evidence="1">Uncharacterized protein</fullName>
    </submittedName>
</protein>
<comment type="caution">
    <text evidence="1">The sequence shown here is derived from an EMBL/GenBank/DDBJ whole genome shotgun (WGS) entry which is preliminary data.</text>
</comment>
<dbReference type="AlphaFoldDB" id="A0AAE1E5G1"/>
<sequence>MSPDPRDEFVSRVGDNLGAFWETGGLKFSRSCIILTHLYPRFPDSPKLYTTSPLSPLKRQSIKIQKLSPSSLKSNGLALSSALTTFVNFDRPCLSQSSPYVKRPLSPPPGALSGPLTSANLIMRSRHWPAYLCVQPQMARLNNAWCRSAQPSISSSVRTLFTVFIPNDSGPGCEIKAVSVT</sequence>
<organism evidence="1 2">
    <name type="scientific">Elysia crispata</name>
    <name type="common">lettuce slug</name>
    <dbReference type="NCBI Taxonomy" id="231223"/>
    <lineage>
        <taxon>Eukaryota</taxon>
        <taxon>Metazoa</taxon>
        <taxon>Spiralia</taxon>
        <taxon>Lophotrochozoa</taxon>
        <taxon>Mollusca</taxon>
        <taxon>Gastropoda</taxon>
        <taxon>Heterobranchia</taxon>
        <taxon>Euthyneura</taxon>
        <taxon>Panpulmonata</taxon>
        <taxon>Sacoglossa</taxon>
        <taxon>Placobranchoidea</taxon>
        <taxon>Plakobranchidae</taxon>
        <taxon>Elysia</taxon>
    </lineage>
</organism>
<reference evidence="1" key="1">
    <citation type="journal article" date="2023" name="G3 (Bethesda)">
        <title>A reference genome for the long-term kleptoplast-retaining sea slug Elysia crispata morphotype clarki.</title>
        <authorList>
            <person name="Eastman K.E."/>
            <person name="Pendleton A.L."/>
            <person name="Shaikh M.A."/>
            <person name="Suttiyut T."/>
            <person name="Ogas R."/>
            <person name="Tomko P."/>
            <person name="Gavelis G."/>
            <person name="Widhalm J.R."/>
            <person name="Wisecaver J.H."/>
        </authorList>
    </citation>
    <scope>NUCLEOTIDE SEQUENCE</scope>
    <source>
        <strain evidence="1">ECLA1</strain>
    </source>
</reference>